<evidence type="ECO:0000256" key="3">
    <source>
        <dbReference type="ARBA" id="ARBA00022723"/>
    </source>
</evidence>
<dbReference type="GO" id="GO:0046872">
    <property type="term" value="F:metal ion binding"/>
    <property type="evidence" value="ECO:0007669"/>
    <property type="project" value="UniProtKB-KW"/>
</dbReference>
<proteinExistence type="inferred from homology"/>
<keyword evidence="3" id="KW-0479">Metal-binding</keyword>
<name>A0A5B9MBJ5_9BACT</name>
<evidence type="ECO:0000256" key="6">
    <source>
        <dbReference type="ARBA" id="ARBA00022837"/>
    </source>
</evidence>
<dbReference type="Pfam" id="PF00884">
    <property type="entry name" value="Sulfatase"/>
    <property type="match status" value="1"/>
</dbReference>
<dbReference type="EC" id="3.1.6.1" evidence="10"/>
<comment type="cofactor">
    <cofactor evidence="1">
        <name>Ca(2+)</name>
        <dbReference type="ChEBI" id="CHEBI:29108"/>
    </cofactor>
</comment>
<dbReference type="GO" id="GO:0005737">
    <property type="term" value="C:cytoplasm"/>
    <property type="evidence" value="ECO:0007669"/>
    <property type="project" value="TreeGrafter"/>
</dbReference>
<dbReference type="InterPro" id="IPR035874">
    <property type="entry name" value="IDS"/>
</dbReference>
<dbReference type="EMBL" id="CP036264">
    <property type="protein sequence ID" value="QEF97919.1"/>
    <property type="molecule type" value="Genomic_DNA"/>
</dbReference>
<dbReference type="KEGG" id="smam:Mal15_19650"/>
<dbReference type="PANTHER" id="PTHR45953">
    <property type="entry name" value="IDURONATE 2-SULFATASE"/>
    <property type="match status" value="1"/>
</dbReference>
<feature type="signal peptide" evidence="8">
    <location>
        <begin position="1"/>
        <end position="24"/>
    </location>
</feature>
<evidence type="ECO:0000259" key="9">
    <source>
        <dbReference type="Pfam" id="PF00884"/>
    </source>
</evidence>
<dbReference type="SUPFAM" id="SSF53649">
    <property type="entry name" value="Alkaline phosphatase-like"/>
    <property type="match status" value="1"/>
</dbReference>
<evidence type="ECO:0000256" key="5">
    <source>
        <dbReference type="ARBA" id="ARBA00022801"/>
    </source>
</evidence>
<protein>
    <submittedName>
        <fullName evidence="10">Arylsulfatase</fullName>
        <ecNumber evidence="10">3.1.6.1</ecNumber>
    </submittedName>
</protein>
<evidence type="ECO:0000256" key="7">
    <source>
        <dbReference type="SAM" id="MobiDB-lite"/>
    </source>
</evidence>
<feature type="domain" description="Sulfatase N-terminal" evidence="9">
    <location>
        <begin position="28"/>
        <end position="366"/>
    </location>
</feature>
<dbReference type="RefSeq" id="WP_147867519.1">
    <property type="nucleotide sequence ID" value="NZ_CP036264.1"/>
</dbReference>
<keyword evidence="6" id="KW-0106">Calcium</keyword>
<feature type="region of interest" description="Disordered" evidence="7">
    <location>
        <begin position="454"/>
        <end position="474"/>
    </location>
</feature>
<dbReference type="GO" id="GO:0004423">
    <property type="term" value="F:iduronate-2-sulfatase activity"/>
    <property type="evidence" value="ECO:0007669"/>
    <property type="project" value="InterPro"/>
</dbReference>
<feature type="compositionally biased region" description="Basic residues" evidence="7">
    <location>
        <begin position="463"/>
        <end position="474"/>
    </location>
</feature>
<organism evidence="10 11">
    <name type="scientific">Stieleria maiorica</name>
    <dbReference type="NCBI Taxonomy" id="2795974"/>
    <lineage>
        <taxon>Bacteria</taxon>
        <taxon>Pseudomonadati</taxon>
        <taxon>Planctomycetota</taxon>
        <taxon>Planctomycetia</taxon>
        <taxon>Pirellulales</taxon>
        <taxon>Pirellulaceae</taxon>
        <taxon>Stieleria</taxon>
    </lineage>
</organism>
<dbReference type="Gene3D" id="3.40.720.10">
    <property type="entry name" value="Alkaline Phosphatase, subunit A"/>
    <property type="match status" value="1"/>
</dbReference>
<feature type="chain" id="PRO_5022902572" evidence="8">
    <location>
        <begin position="25"/>
        <end position="474"/>
    </location>
</feature>
<accession>A0A5B9MBJ5</accession>
<keyword evidence="5 10" id="KW-0378">Hydrolase</keyword>
<sequence precursor="true">MTRAQSMRVLFGLLVLSWPSVVVQADKPNVLLIAIDDLNNWVGCLGGHPQARSPNIDRLAEHGTLFSNAHCQAPICNPSRTSIMYGMRPSSSGVYMNSPKPWTVDALKSRVTLPRHFAASGYRTYTTGKIYHGSGLPPGDFDEIGPRPGQRQKIDQRLIPETPDGAKGLWDFGGQSYNEELFQDYVDASWAIDFIGKRSEQPFFLAVGFYRPHVPFYSPTRVFNEIPADTIELPEVKDGDRDDLPSIAATLTKAPAAPAHSWFVESGRWNEAVQSYLACIRWTDEQVGRVLDALATSSHANNTIVVLYSDHGFFLGEKERWAKQSLWEQATRVPFILSVPGIDQGKPCKRPVELLSIYPTLIELCGLPPREGLEGVSLTPLLENPSAPWPNVALTTFGKDNHAVRSQTHRYIRYNDGSEELYDLRIDPNEWNNLAGEESLASLKVELAEFFPNTNAEPAKATGGKRKNADKKSR</sequence>
<gene>
    <name evidence="10" type="ORF">Mal15_19650</name>
</gene>
<keyword evidence="11" id="KW-1185">Reference proteome</keyword>
<dbReference type="CDD" id="cd16030">
    <property type="entry name" value="iduronate-2-sulfatase"/>
    <property type="match status" value="1"/>
</dbReference>
<dbReference type="InterPro" id="IPR000917">
    <property type="entry name" value="Sulfatase_N"/>
</dbReference>
<dbReference type="PANTHER" id="PTHR45953:SF1">
    <property type="entry name" value="IDURONATE 2-SULFATASE"/>
    <property type="match status" value="1"/>
</dbReference>
<evidence type="ECO:0000313" key="10">
    <source>
        <dbReference type="EMBL" id="QEF97919.1"/>
    </source>
</evidence>
<dbReference type="AlphaFoldDB" id="A0A5B9MBJ5"/>
<evidence type="ECO:0000313" key="11">
    <source>
        <dbReference type="Proteomes" id="UP000321353"/>
    </source>
</evidence>
<evidence type="ECO:0000256" key="4">
    <source>
        <dbReference type="ARBA" id="ARBA00022729"/>
    </source>
</evidence>
<keyword evidence="4 8" id="KW-0732">Signal</keyword>
<reference evidence="10 11" key="1">
    <citation type="submission" date="2019-02" db="EMBL/GenBank/DDBJ databases">
        <title>Planctomycetal bacteria perform biofilm scaping via a novel small molecule.</title>
        <authorList>
            <person name="Jeske O."/>
            <person name="Boedeker C."/>
            <person name="Wiegand S."/>
            <person name="Breitling P."/>
            <person name="Kallscheuer N."/>
            <person name="Jogler M."/>
            <person name="Rohde M."/>
            <person name="Petersen J."/>
            <person name="Medema M.H."/>
            <person name="Surup F."/>
            <person name="Jogler C."/>
        </authorList>
    </citation>
    <scope>NUCLEOTIDE SEQUENCE [LARGE SCALE GENOMIC DNA]</scope>
    <source>
        <strain evidence="10 11">Mal15</strain>
    </source>
</reference>
<evidence type="ECO:0000256" key="1">
    <source>
        <dbReference type="ARBA" id="ARBA00001913"/>
    </source>
</evidence>
<dbReference type="GO" id="GO:0004065">
    <property type="term" value="F:arylsulfatase activity"/>
    <property type="evidence" value="ECO:0007669"/>
    <property type="project" value="UniProtKB-EC"/>
</dbReference>
<dbReference type="InterPro" id="IPR017850">
    <property type="entry name" value="Alkaline_phosphatase_core_sf"/>
</dbReference>
<evidence type="ECO:0000256" key="8">
    <source>
        <dbReference type="SAM" id="SignalP"/>
    </source>
</evidence>
<comment type="similarity">
    <text evidence="2">Belongs to the sulfatase family.</text>
</comment>
<evidence type="ECO:0000256" key="2">
    <source>
        <dbReference type="ARBA" id="ARBA00008779"/>
    </source>
</evidence>
<dbReference type="Proteomes" id="UP000321353">
    <property type="component" value="Chromosome"/>
</dbReference>